<organism evidence="9 10">
    <name type="scientific">Alloscardovia macacae</name>
    <dbReference type="NCBI Taxonomy" id="1160091"/>
    <lineage>
        <taxon>Bacteria</taxon>
        <taxon>Bacillati</taxon>
        <taxon>Actinomycetota</taxon>
        <taxon>Actinomycetes</taxon>
        <taxon>Bifidobacteriales</taxon>
        <taxon>Bifidobacteriaceae</taxon>
        <taxon>Alloscardovia</taxon>
    </lineage>
</organism>
<comment type="subcellular location">
    <subcellularLocation>
        <location evidence="1">Cell membrane</location>
        <topology evidence="1">Multi-pass membrane protein</topology>
    </subcellularLocation>
</comment>
<keyword evidence="5 7" id="KW-1133">Transmembrane helix</keyword>
<keyword evidence="10" id="KW-1185">Reference proteome</keyword>
<evidence type="ECO:0000256" key="7">
    <source>
        <dbReference type="SAM" id="Phobius"/>
    </source>
</evidence>
<evidence type="ECO:0000256" key="5">
    <source>
        <dbReference type="ARBA" id="ARBA00022989"/>
    </source>
</evidence>
<feature type="domain" description="Glycine transporter" evidence="8">
    <location>
        <begin position="7"/>
        <end position="80"/>
    </location>
</feature>
<dbReference type="Pfam" id="PF03458">
    <property type="entry name" value="Gly_transporter"/>
    <property type="match status" value="2"/>
</dbReference>
<evidence type="ECO:0000256" key="4">
    <source>
        <dbReference type="ARBA" id="ARBA00022692"/>
    </source>
</evidence>
<accession>A0A261F4P0</accession>
<proteinExistence type="inferred from homology"/>
<protein>
    <submittedName>
        <fullName evidence="9">Membrane family protein</fullName>
    </submittedName>
</protein>
<evidence type="ECO:0000256" key="2">
    <source>
        <dbReference type="ARBA" id="ARBA00008193"/>
    </source>
</evidence>
<keyword evidence="6 7" id="KW-0472">Membrane</keyword>
<feature type="transmembrane region" description="Helical" evidence="7">
    <location>
        <begin position="126"/>
        <end position="148"/>
    </location>
</feature>
<evidence type="ECO:0000259" key="8">
    <source>
        <dbReference type="Pfam" id="PF03458"/>
    </source>
</evidence>
<reference evidence="9 10" key="1">
    <citation type="journal article" date="2017" name="BMC Genomics">
        <title>Comparative genomic and phylogenomic analyses of the Bifidobacteriaceae family.</title>
        <authorList>
            <person name="Lugli G.A."/>
            <person name="Milani C."/>
            <person name="Turroni F."/>
            <person name="Duranti S."/>
            <person name="Mancabelli L."/>
            <person name="Mangifesta M."/>
            <person name="Ferrario C."/>
            <person name="Modesto M."/>
            <person name="Mattarelli P."/>
            <person name="Jiri K."/>
            <person name="van Sinderen D."/>
            <person name="Ventura M."/>
        </authorList>
    </citation>
    <scope>NUCLEOTIDE SEQUENCE [LARGE SCALE GENOMIC DNA]</scope>
    <source>
        <strain evidence="9 10">DSM 24762</strain>
    </source>
</reference>
<feature type="transmembrane region" description="Helical" evidence="7">
    <location>
        <begin position="31"/>
        <end position="48"/>
    </location>
</feature>
<evidence type="ECO:0000313" key="9">
    <source>
        <dbReference type="EMBL" id="OZG53886.1"/>
    </source>
</evidence>
<dbReference type="GO" id="GO:0005886">
    <property type="term" value="C:plasma membrane"/>
    <property type="evidence" value="ECO:0007669"/>
    <property type="project" value="UniProtKB-SubCell"/>
</dbReference>
<gene>
    <name evidence="9" type="ORF">ALMA_1128</name>
</gene>
<name>A0A261F4P0_9BIFI</name>
<evidence type="ECO:0000256" key="6">
    <source>
        <dbReference type="ARBA" id="ARBA00023136"/>
    </source>
</evidence>
<evidence type="ECO:0000256" key="3">
    <source>
        <dbReference type="ARBA" id="ARBA00022475"/>
    </source>
</evidence>
<comment type="caution">
    <text evidence="9">The sequence shown here is derived from an EMBL/GenBank/DDBJ whole genome shotgun (WGS) entry which is preliminary data.</text>
</comment>
<dbReference type="PANTHER" id="PTHR30506">
    <property type="entry name" value="INNER MEMBRANE PROTEIN"/>
    <property type="match status" value="1"/>
</dbReference>
<feature type="domain" description="Glycine transporter" evidence="8">
    <location>
        <begin position="102"/>
        <end position="175"/>
    </location>
</feature>
<keyword evidence="4 7" id="KW-0812">Transmembrane</keyword>
<dbReference type="RefSeq" id="WP_094726771.1">
    <property type="nucleotide sequence ID" value="NZ_JBHLWS010000004.1"/>
</dbReference>
<comment type="similarity">
    <text evidence="2">Belongs to the UPF0126 family.</text>
</comment>
<sequence length="211" mass="22546">MNQSIFALEMIGTVAFAISGALVAMKSKMDFFGVVVIGVVTATFGGMIRDVMLGSFPLGAFVNPAYVVVSALTSVIIFAIAYFDVNTDIIKRRVAYSKLLLVADAIGLGIFTAVGIRVAYALYPQNIFLLVFCGVMTGVGGGLARDIFVNQLPQIFHTDIYAVASLVGAVPCAYLMSAGYVAWGIWVGMLVVILVRGIAVYRKWNLPVARS</sequence>
<evidence type="ECO:0000256" key="1">
    <source>
        <dbReference type="ARBA" id="ARBA00004651"/>
    </source>
</evidence>
<feature type="transmembrane region" description="Helical" evidence="7">
    <location>
        <begin position="160"/>
        <end position="177"/>
    </location>
</feature>
<feature type="transmembrane region" description="Helical" evidence="7">
    <location>
        <begin position="183"/>
        <end position="201"/>
    </location>
</feature>
<feature type="transmembrane region" description="Helical" evidence="7">
    <location>
        <begin position="6"/>
        <end position="24"/>
    </location>
</feature>
<feature type="transmembrane region" description="Helical" evidence="7">
    <location>
        <begin position="95"/>
        <end position="120"/>
    </location>
</feature>
<feature type="transmembrane region" description="Helical" evidence="7">
    <location>
        <begin position="60"/>
        <end position="83"/>
    </location>
</feature>
<dbReference type="Proteomes" id="UP000243657">
    <property type="component" value="Unassembled WGS sequence"/>
</dbReference>
<dbReference type="EMBL" id="MWWT01000007">
    <property type="protein sequence ID" value="OZG53886.1"/>
    <property type="molecule type" value="Genomic_DNA"/>
</dbReference>
<dbReference type="AlphaFoldDB" id="A0A261F4P0"/>
<dbReference type="PANTHER" id="PTHR30506:SF3">
    <property type="entry name" value="UPF0126 INNER MEMBRANE PROTEIN YADS-RELATED"/>
    <property type="match status" value="1"/>
</dbReference>
<dbReference type="InterPro" id="IPR005115">
    <property type="entry name" value="Gly_transporter"/>
</dbReference>
<keyword evidence="3" id="KW-1003">Cell membrane</keyword>
<evidence type="ECO:0000313" key="10">
    <source>
        <dbReference type="Proteomes" id="UP000243657"/>
    </source>
</evidence>